<evidence type="ECO:0000256" key="11">
    <source>
        <dbReference type="ARBA" id="ARBA00023136"/>
    </source>
</evidence>
<sequence length="363" mass="39571">MPAPAPARLGANQKRKGAVHPVRAFAIASLVPVGLIGAGAVWGGVWIWAALIYMTLFAFFMDQIIAQAAPPADPTRELPSADALSAVLAVSHFALLALVIRALATGGQGVAGWIAFYVAASLFFGQISNSNAHELIHRRDRRLFNLGKWVYISLLFGHHTSAHNKVHHRFAASDDDPNTARPGESFYRFAPRAWVGSFVKGYQMEQADIARRGRGGLNPYRVYVGGGLAALGLSGLAFGWAGAGVHLLLAFYAQTQLLLSDYVQHYGLRRARRPDGKLEPIGPAHSWNARHWFTSHMMLNAPRHSDHHAHPARPYPQLELHPRAVAPILPSSLPAMATLALFPGPWRRVMGRALKRWNGGVTA</sequence>
<keyword evidence="6" id="KW-0479">Metal-binding</keyword>
<keyword evidence="9" id="KW-0408">Iron</keyword>
<feature type="transmembrane region" description="Helical" evidence="12">
    <location>
        <begin position="220"/>
        <end position="253"/>
    </location>
</feature>
<dbReference type="GO" id="GO:0046872">
    <property type="term" value="F:metal ion binding"/>
    <property type="evidence" value="ECO:0007669"/>
    <property type="project" value="UniProtKB-KW"/>
</dbReference>
<gene>
    <name evidence="14" type="ORF">FVF75_07035</name>
</gene>
<dbReference type="GO" id="GO:0006629">
    <property type="term" value="P:lipid metabolic process"/>
    <property type="evidence" value="ECO:0007669"/>
    <property type="project" value="InterPro"/>
</dbReference>
<evidence type="ECO:0000256" key="8">
    <source>
        <dbReference type="ARBA" id="ARBA00023002"/>
    </source>
</evidence>
<evidence type="ECO:0000256" key="2">
    <source>
        <dbReference type="ARBA" id="ARBA00010823"/>
    </source>
</evidence>
<dbReference type="Proteomes" id="UP000322080">
    <property type="component" value="Unassembled WGS sequence"/>
</dbReference>
<keyword evidence="10 14" id="KW-0503">Monooxygenase</keyword>
<keyword evidence="7 12" id="KW-1133">Transmembrane helix</keyword>
<feature type="transmembrane region" description="Helical" evidence="12">
    <location>
        <begin position="324"/>
        <end position="346"/>
    </location>
</feature>
<dbReference type="GO" id="GO:0004497">
    <property type="term" value="F:monooxygenase activity"/>
    <property type="evidence" value="ECO:0007669"/>
    <property type="project" value="UniProtKB-KW"/>
</dbReference>
<evidence type="ECO:0000256" key="7">
    <source>
        <dbReference type="ARBA" id="ARBA00022989"/>
    </source>
</evidence>
<evidence type="ECO:0000256" key="6">
    <source>
        <dbReference type="ARBA" id="ARBA00022723"/>
    </source>
</evidence>
<accession>A0A5D0RLY5</accession>
<evidence type="ECO:0000256" key="12">
    <source>
        <dbReference type="SAM" id="Phobius"/>
    </source>
</evidence>
<dbReference type="EMBL" id="VSIY01000004">
    <property type="protein sequence ID" value="TYB82463.1"/>
    <property type="molecule type" value="Genomic_DNA"/>
</dbReference>
<dbReference type="InterPro" id="IPR005804">
    <property type="entry name" value="FA_desaturase_dom"/>
</dbReference>
<dbReference type="PANTHER" id="PTHR38674:SF1">
    <property type="entry name" value="ALKANE 1-MONOOXYGENASE 1"/>
    <property type="match status" value="1"/>
</dbReference>
<keyword evidence="3" id="KW-1003">Cell membrane</keyword>
<keyword evidence="15" id="KW-1185">Reference proteome</keyword>
<keyword evidence="5 12" id="KW-0812">Transmembrane</keyword>
<evidence type="ECO:0000256" key="1">
    <source>
        <dbReference type="ARBA" id="ARBA00004429"/>
    </source>
</evidence>
<dbReference type="AlphaFoldDB" id="A0A5D0RLY5"/>
<evidence type="ECO:0000256" key="9">
    <source>
        <dbReference type="ARBA" id="ARBA00023004"/>
    </source>
</evidence>
<name>A0A5D0RLY5_9RHOB</name>
<dbReference type="InterPro" id="IPR033885">
    <property type="entry name" value="AlkB/XylM"/>
</dbReference>
<keyword evidence="4" id="KW-0997">Cell inner membrane</keyword>
<evidence type="ECO:0000256" key="4">
    <source>
        <dbReference type="ARBA" id="ARBA00022519"/>
    </source>
</evidence>
<evidence type="ECO:0000259" key="13">
    <source>
        <dbReference type="Pfam" id="PF00487"/>
    </source>
</evidence>
<dbReference type="PANTHER" id="PTHR38674">
    <property type="entry name" value="ALKANE 1-MONOOXYGENASE 1"/>
    <property type="match status" value="1"/>
</dbReference>
<organism evidence="14 15">
    <name type="scientific">Maritimibacter fusiformis</name>
    <dbReference type="NCBI Taxonomy" id="2603819"/>
    <lineage>
        <taxon>Bacteria</taxon>
        <taxon>Pseudomonadati</taxon>
        <taxon>Pseudomonadota</taxon>
        <taxon>Alphaproteobacteria</taxon>
        <taxon>Rhodobacterales</taxon>
        <taxon>Roseobacteraceae</taxon>
        <taxon>Maritimibacter</taxon>
    </lineage>
</organism>
<keyword evidence="11 12" id="KW-0472">Membrane</keyword>
<comment type="subcellular location">
    <subcellularLocation>
        <location evidence="1">Cell inner membrane</location>
        <topology evidence="1">Multi-pass membrane protein</topology>
    </subcellularLocation>
</comment>
<dbReference type="Pfam" id="PF00487">
    <property type="entry name" value="FA_desaturase"/>
    <property type="match status" value="1"/>
</dbReference>
<proteinExistence type="inferred from homology"/>
<evidence type="ECO:0000256" key="10">
    <source>
        <dbReference type="ARBA" id="ARBA00023033"/>
    </source>
</evidence>
<dbReference type="GO" id="GO:0005886">
    <property type="term" value="C:plasma membrane"/>
    <property type="evidence" value="ECO:0007669"/>
    <property type="project" value="UniProtKB-SubCell"/>
</dbReference>
<reference evidence="14 15" key="1">
    <citation type="submission" date="2019-08" db="EMBL/GenBank/DDBJ databases">
        <title>Identification of a novel species of the genus Boseongicola.</title>
        <authorList>
            <person name="Zhang X.-Q."/>
        </authorList>
    </citation>
    <scope>NUCLEOTIDE SEQUENCE [LARGE SCALE GENOMIC DNA]</scope>
    <source>
        <strain evidence="14 15">HY14</strain>
    </source>
</reference>
<feature type="transmembrane region" description="Helical" evidence="12">
    <location>
        <begin position="83"/>
        <end position="104"/>
    </location>
</feature>
<evidence type="ECO:0000313" key="14">
    <source>
        <dbReference type="EMBL" id="TYB82463.1"/>
    </source>
</evidence>
<feature type="domain" description="Fatty acid desaturase" evidence="13">
    <location>
        <begin position="112"/>
        <end position="337"/>
    </location>
</feature>
<feature type="transmembrane region" description="Helical" evidence="12">
    <location>
        <begin position="110"/>
        <end position="132"/>
    </location>
</feature>
<comment type="caution">
    <text evidence="14">The sequence shown here is derived from an EMBL/GenBank/DDBJ whole genome shotgun (WGS) entry which is preliminary data.</text>
</comment>
<dbReference type="CDD" id="cd03512">
    <property type="entry name" value="Alkane-hydroxylase"/>
    <property type="match status" value="1"/>
</dbReference>
<keyword evidence="8" id="KW-0560">Oxidoreductase</keyword>
<protein>
    <submittedName>
        <fullName evidence="14">Alkane 1-monooxygenase</fullName>
    </submittedName>
</protein>
<evidence type="ECO:0000256" key="3">
    <source>
        <dbReference type="ARBA" id="ARBA00022475"/>
    </source>
</evidence>
<feature type="transmembrane region" description="Helical" evidence="12">
    <location>
        <begin position="45"/>
        <end position="62"/>
    </location>
</feature>
<evidence type="ECO:0000313" key="15">
    <source>
        <dbReference type="Proteomes" id="UP000322080"/>
    </source>
</evidence>
<evidence type="ECO:0000256" key="5">
    <source>
        <dbReference type="ARBA" id="ARBA00022692"/>
    </source>
</evidence>
<feature type="transmembrane region" description="Helical" evidence="12">
    <location>
        <begin position="21"/>
        <end position="39"/>
    </location>
</feature>
<comment type="similarity">
    <text evidence="2">Belongs to the fatty acid desaturase type 1 family. AlkB subfamily.</text>
</comment>